<dbReference type="InterPro" id="IPR013785">
    <property type="entry name" value="Aldolase_TIM"/>
</dbReference>
<dbReference type="PANTHER" id="PTHR20857">
    <property type="entry name" value="THIAMINE-PHOSPHATE PYROPHOSPHORYLASE"/>
    <property type="match status" value="1"/>
</dbReference>
<name>A0A1B4XJR2_9GAMM</name>
<comment type="catalytic activity">
    <reaction evidence="9 10 11">
        <text>2-[(2R,5Z)-2-carboxy-4-methylthiazol-5(2H)-ylidene]ethyl phosphate + 4-amino-2-methyl-5-(diphosphooxymethyl)pyrimidine + 2 H(+) = thiamine phosphate + CO2 + diphosphate</text>
        <dbReference type="Rhea" id="RHEA:47844"/>
        <dbReference type="ChEBI" id="CHEBI:15378"/>
        <dbReference type="ChEBI" id="CHEBI:16526"/>
        <dbReference type="ChEBI" id="CHEBI:33019"/>
        <dbReference type="ChEBI" id="CHEBI:37575"/>
        <dbReference type="ChEBI" id="CHEBI:57841"/>
        <dbReference type="ChEBI" id="CHEBI:62899"/>
        <dbReference type="EC" id="2.5.1.3"/>
    </reaction>
</comment>
<sequence>MVSQLHVAGLYVIADTHYLDDTRLIDAVAQAIAGGARVIQYRDKKHAATERTRQASELAALCRRRGALFIVNDDVALAKETRADGVHLGREDVPLAEARKLLGARAIIGVSCYNELARAEAAEKQEADYIAFGRFFPSRTKPQAVQAGLDLLREAKKKLHIPVVAIGGITPENGASLIAAGADALAVIEGVFGQADVRNAAERYAQLFK</sequence>
<dbReference type="CDD" id="cd00564">
    <property type="entry name" value="TMP_TenI"/>
    <property type="match status" value="1"/>
</dbReference>
<keyword evidence="4 10" id="KW-0479">Metal-binding</keyword>
<evidence type="ECO:0000256" key="8">
    <source>
        <dbReference type="ARBA" id="ARBA00047851"/>
    </source>
</evidence>
<dbReference type="Gene3D" id="3.20.20.70">
    <property type="entry name" value="Aldolase class I"/>
    <property type="match status" value="1"/>
</dbReference>
<organism evidence="14 15">
    <name type="scientific">Sulfuricaulis limicola</name>
    <dbReference type="NCBI Taxonomy" id="1620215"/>
    <lineage>
        <taxon>Bacteria</taxon>
        <taxon>Pseudomonadati</taxon>
        <taxon>Pseudomonadota</taxon>
        <taxon>Gammaproteobacteria</taxon>
        <taxon>Acidiferrobacterales</taxon>
        <taxon>Acidiferrobacteraceae</taxon>
        <taxon>Sulfuricaulis</taxon>
    </lineage>
</organism>
<proteinExistence type="inferred from homology"/>
<evidence type="ECO:0000256" key="9">
    <source>
        <dbReference type="ARBA" id="ARBA00047883"/>
    </source>
</evidence>
<gene>
    <name evidence="10" type="primary">thiE</name>
    <name evidence="14" type="ORF">SCL_2767</name>
</gene>
<keyword evidence="6 10" id="KW-0784">Thiamine biosynthesis</keyword>
<feature type="binding site" evidence="10">
    <location>
        <position position="72"/>
    </location>
    <ligand>
        <name>4-amino-2-methyl-5-(diphosphooxymethyl)pyrimidine</name>
        <dbReference type="ChEBI" id="CHEBI:57841"/>
    </ligand>
</feature>
<dbReference type="UniPathway" id="UPA00060">
    <property type="reaction ID" value="UER00141"/>
</dbReference>
<evidence type="ECO:0000256" key="6">
    <source>
        <dbReference type="ARBA" id="ARBA00022977"/>
    </source>
</evidence>
<feature type="binding site" evidence="10">
    <location>
        <begin position="40"/>
        <end position="44"/>
    </location>
    <ligand>
        <name>4-amino-2-methyl-5-(diphosphooxymethyl)pyrimidine</name>
        <dbReference type="ChEBI" id="CHEBI:57841"/>
    </ligand>
</feature>
<comment type="catalytic activity">
    <reaction evidence="7 10 11">
        <text>4-methyl-5-(2-phosphooxyethyl)-thiazole + 4-amino-2-methyl-5-(diphosphooxymethyl)pyrimidine + H(+) = thiamine phosphate + diphosphate</text>
        <dbReference type="Rhea" id="RHEA:22328"/>
        <dbReference type="ChEBI" id="CHEBI:15378"/>
        <dbReference type="ChEBI" id="CHEBI:33019"/>
        <dbReference type="ChEBI" id="CHEBI:37575"/>
        <dbReference type="ChEBI" id="CHEBI:57841"/>
        <dbReference type="ChEBI" id="CHEBI:58296"/>
        <dbReference type="EC" id="2.5.1.3"/>
    </reaction>
</comment>
<dbReference type="GO" id="GO:0000287">
    <property type="term" value="F:magnesium ion binding"/>
    <property type="evidence" value="ECO:0007669"/>
    <property type="project" value="UniProtKB-UniRule"/>
</dbReference>
<comment type="function">
    <text evidence="1 10">Condenses 4-methyl-5-(beta-hydroxyethyl)thiazole monophosphate (THZ-P) and 2-methyl-4-amino-5-hydroxymethyl pyrimidine pyrophosphate (HMP-PP) to form thiamine monophosphate (TMP).</text>
</comment>
<evidence type="ECO:0000256" key="2">
    <source>
        <dbReference type="ARBA" id="ARBA00005165"/>
    </source>
</evidence>
<dbReference type="EMBL" id="AP014879">
    <property type="protein sequence ID" value="BAV35044.1"/>
    <property type="molecule type" value="Genomic_DNA"/>
</dbReference>
<evidence type="ECO:0000313" key="15">
    <source>
        <dbReference type="Proteomes" id="UP000243180"/>
    </source>
</evidence>
<evidence type="ECO:0000256" key="1">
    <source>
        <dbReference type="ARBA" id="ARBA00003814"/>
    </source>
</evidence>
<comment type="similarity">
    <text evidence="10 11">Belongs to the thiamine-phosphate synthase family.</text>
</comment>
<comment type="pathway">
    <text evidence="2 10 12">Cofactor biosynthesis; thiamine diphosphate biosynthesis; thiamine phosphate from 4-amino-2-methyl-5-diphosphomethylpyrimidine and 4-methyl-5-(2-phosphoethyl)-thiazole: step 1/1.</text>
</comment>
<dbReference type="InParanoid" id="A0A1B4XJR2"/>
<feature type="binding site" evidence="10">
    <location>
        <position position="111"/>
    </location>
    <ligand>
        <name>4-amino-2-methyl-5-(diphosphooxymethyl)pyrimidine</name>
        <dbReference type="ChEBI" id="CHEBI:57841"/>
    </ligand>
</feature>
<feature type="binding site" evidence="10">
    <location>
        <position position="168"/>
    </location>
    <ligand>
        <name>2-[(2R,5Z)-2-carboxy-4-methylthiazol-5(2H)-ylidene]ethyl phosphate</name>
        <dbReference type="ChEBI" id="CHEBI:62899"/>
    </ligand>
</feature>
<comment type="cofactor">
    <cofactor evidence="10">
        <name>Mg(2+)</name>
        <dbReference type="ChEBI" id="CHEBI:18420"/>
    </cofactor>
    <text evidence="10">Binds 1 Mg(2+) ion per subunit.</text>
</comment>
<protein>
    <recommendedName>
        <fullName evidence="10">Thiamine-phosphate synthase</fullName>
        <shortName evidence="10">TP synthase</shortName>
        <shortName evidence="10">TPS</shortName>
        <ecNumber evidence="10">2.5.1.3</ecNumber>
    </recommendedName>
    <alternativeName>
        <fullName evidence="10">Thiamine-phosphate pyrophosphorylase</fullName>
        <shortName evidence="10">TMP pyrophosphorylase</shortName>
        <shortName evidence="10">TMP-PPase</shortName>
    </alternativeName>
</protein>
<dbReference type="GO" id="GO:0005737">
    <property type="term" value="C:cytoplasm"/>
    <property type="evidence" value="ECO:0007669"/>
    <property type="project" value="TreeGrafter"/>
</dbReference>
<dbReference type="GO" id="GO:0004789">
    <property type="term" value="F:thiamine-phosphate diphosphorylase activity"/>
    <property type="evidence" value="ECO:0007669"/>
    <property type="project" value="UniProtKB-UniRule"/>
</dbReference>
<dbReference type="AlphaFoldDB" id="A0A1B4XJR2"/>
<dbReference type="GO" id="GO:0009228">
    <property type="term" value="P:thiamine biosynthetic process"/>
    <property type="evidence" value="ECO:0007669"/>
    <property type="project" value="UniProtKB-KW"/>
</dbReference>
<evidence type="ECO:0000256" key="5">
    <source>
        <dbReference type="ARBA" id="ARBA00022842"/>
    </source>
</evidence>
<dbReference type="KEGG" id="slim:SCL_2767"/>
<evidence type="ECO:0000256" key="12">
    <source>
        <dbReference type="RuleBase" id="RU004253"/>
    </source>
</evidence>
<feature type="binding site" evidence="10">
    <location>
        <position position="73"/>
    </location>
    <ligand>
        <name>Mg(2+)</name>
        <dbReference type="ChEBI" id="CHEBI:18420"/>
    </ligand>
</feature>
<dbReference type="FunFam" id="3.20.20.70:FF:000096">
    <property type="entry name" value="Thiamine-phosphate synthase"/>
    <property type="match status" value="1"/>
</dbReference>
<evidence type="ECO:0000256" key="3">
    <source>
        <dbReference type="ARBA" id="ARBA00022679"/>
    </source>
</evidence>
<feature type="binding site" evidence="10">
    <location>
        <begin position="138"/>
        <end position="140"/>
    </location>
    <ligand>
        <name>2-[(2R,5Z)-2-carboxy-4-methylthiazol-5(2H)-ylidene]ethyl phosphate</name>
        <dbReference type="ChEBI" id="CHEBI:62899"/>
    </ligand>
</feature>
<accession>A0A1B4XJR2</accession>
<evidence type="ECO:0000256" key="4">
    <source>
        <dbReference type="ARBA" id="ARBA00022723"/>
    </source>
</evidence>
<dbReference type="Pfam" id="PF02581">
    <property type="entry name" value="TMP-TENI"/>
    <property type="match status" value="1"/>
</dbReference>
<evidence type="ECO:0000256" key="7">
    <source>
        <dbReference type="ARBA" id="ARBA00047334"/>
    </source>
</evidence>
<dbReference type="FunCoup" id="A0A1B4XJR2">
    <property type="interactions" value="456"/>
</dbReference>
<dbReference type="GO" id="GO:0009229">
    <property type="term" value="P:thiamine diphosphate biosynthetic process"/>
    <property type="evidence" value="ECO:0007669"/>
    <property type="project" value="UniProtKB-UniRule"/>
</dbReference>
<dbReference type="OrthoDB" id="9789949at2"/>
<dbReference type="Proteomes" id="UP000243180">
    <property type="component" value="Chromosome"/>
</dbReference>
<comment type="caution">
    <text evidence="10">Lacks conserved residue(s) required for the propagation of feature annotation.</text>
</comment>
<evidence type="ECO:0000256" key="11">
    <source>
        <dbReference type="RuleBase" id="RU003826"/>
    </source>
</evidence>
<reference evidence="14 15" key="1">
    <citation type="submission" date="2015-05" db="EMBL/GenBank/DDBJ databases">
        <title>Complete genome sequence of a sulfur-oxidizing gammaproteobacterium strain HA5.</title>
        <authorList>
            <person name="Miura A."/>
            <person name="Kojima H."/>
            <person name="Fukui M."/>
        </authorList>
    </citation>
    <scope>NUCLEOTIDE SEQUENCE [LARGE SCALE GENOMIC DNA]</scope>
    <source>
        <strain evidence="14 15">HA5</strain>
    </source>
</reference>
<keyword evidence="5 10" id="KW-0460">Magnesium</keyword>
<keyword evidence="15" id="KW-1185">Reference proteome</keyword>
<keyword evidence="3 10" id="KW-0808">Transferase</keyword>
<feature type="binding site" evidence="10">
    <location>
        <position position="141"/>
    </location>
    <ligand>
        <name>4-amino-2-methyl-5-(diphosphooxymethyl)pyrimidine</name>
        <dbReference type="ChEBI" id="CHEBI:57841"/>
    </ligand>
</feature>
<dbReference type="InterPro" id="IPR022998">
    <property type="entry name" value="ThiamineP_synth_TenI"/>
</dbReference>
<dbReference type="SUPFAM" id="SSF51391">
    <property type="entry name" value="Thiamin phosphate synthase"/>
    <property type="match status" value="1"/>
</dbReference>
<evidence type="ECO:0000313" key="14">
    <source>
        <dbReference type="EMBL" id="BAV35044.1"/>
    </source>
</evidence>
<feature type="binding site" evidence="10">
    <location>
        <position position="92"/>
    </location>
    <ligand>
        <name>Mg(2+)</name>
        <dbReference type="ChEBI" id="CHEBI:18420"/>
    </ligand>
</feature>
<comment type="catalytic activity">
    <reaction evidence="8 10 11">
        <text>2-(2-carboxy-4-methylthiazol-5-yl)ethyl phosphate + 4-amino-2-methyl-5-(diphosphooxymethyl)pyrimidine + 2 H(+) = thiamine phosphate + CO2 + diphosphate</text>
        <dbReference type="Rhea" id="RHEA:47848"/>
        <dbReference type="ChEBI" id="CHEBI:15378"/>
        <dbReference type="ChEBI" id="CHEBI:16526"/>
        <dbReference type="ChEBI" id="CHEBI:33019"/>
        <dbReference type="ChEBI" id="CHEBI:37575"/>
        <dbReference type="ChEBI" id="CHEBI:57841"/>
        <dbReference type="ChEBI" id="CHEBI:62890"/>
        <dbReference type="EC" id="2.5.1.3"/>
    </reaction>
</comment>
<dbReference type="InterPro" id="IPR034291">
    <property type="entry name" value="TMP_synthase"/>
</dbReference>
<evidence type="ECO:0000256" key="10">
    <source>
        <dbReference type="HAMAP-Rule" id="MF_00097"/>
    </source>
</evidence>
<dbReference type="HAMAP" id="MF_00097">
    <property type="entry name" value="TMP_synthase"/>
    <property type="match status" value="1"/>
</dbReference>
<feature type="domain" description="Thiamine phosphate synthase/TenI" evidence="13">
    <location>
        <begin position="10"/>
        <end position="191"/>
    </location>
</feature>
<evidence type="ECO:0000259" key="13">
    <source>
        <dbReference type="Pfam" id="PF02581"/>
    </source>
</evidence>
<dbReference type="RefSeq" id="WP_096361729.1">
    <property type="nucleotide sequence ID" value="NZ_AP014879.1"/>
</dbReference>
<dbReference type="EC" id="2.5.1.3" evidence="10"/>
<dbReference type="PANTHER" id="PTHR20857:SF15">
    <property type="entry name" value="THIAMINE-PHOSPHATE SYNTHASE"/>
    <property type="match status" value="1"/>
</dbReference>
<dbReference type="NCBIfam" id="TIGR00693">
    <property type="entry name" value="thiE"/>
    <property type="match status" value="1"/>
</dbReference>
<dbReference type="InterPro" id="IPR036206">
    <property type="entry name" value="ThiamineP_synth_sf"/>
</dbReference>